<evidence type="ECO:0000313" key="5">
    <source>
        <dbReference type="EMBL" id="MFH6984438.1"/>
    </source>
</evidence>
<dbReference type="RefSeq" id="WP_395417779.1">
    <property type="nucleotide sequence ID" value="NZ_JBIPKE010000017.1"/>
</dbReference>
<dbReference type="InterPro" id="IPR013105">
    <property type="entry name" value="TPR_2"/>
</dbReference>
<dbReference type="SUPFAM" id="SSF52317">
    <property type="entry name" value="Class I glutamine amidotransferase-like"/>
    <property type="match status" value="1"/>
</dbReference>
<comment type="caution">
    <text evidence="5">The sequence shown here is derived from an EMBL/GenBank/DDBJ whole genome shotgun (WGS) entry which is preliminary data.</text>
</comment>
<feature type="domain" description="DJ-1/PfpI" evidence="4">
    <location>
        <begin position="31"/>
        <end position="196"/>
    </location>
</feature>
<dbReference type="InterPro" id="IPR019734">
    <property type="entry name" value="TPR_rpt"/>
</dbReference>
<dbReference type="InterPro" id="IPR052158">
    <property type="entry name" value="INH-QAR"/>
</dbReference>
<name>A0ABW7N9X4_9BACT</name>
<gene>
    <name evidence="5" type="ORF">ACHKAR_13375</name>
</gene>
<dbReference type="Pfam" id="PF07719">
    <property type="entry name" value="TPR_2"/>
    <property type="match status" value="1"/>
</dbReference>
<dbReference type="SUPFAM" id="SSF48452">
    <property type="entry name" value="TPR-like"/>
    <property type="match status" value="1"/>
</dbReference>
<proteinExistence type="predicted"/>
<dbReference type="SMART" id="SM00028">
    <property type="entry name" value="TPR"/>
    <property type="match status" value="2"/>
</dbReference>
<evidence type="ECO:0000313" key="6">
    <source>
        <dbReference type="Proteomes" id="UP001610063"/>
    </source>
</evidence>
<feature type="repeat" description="TPR" evidence="3">
    <location>
        <begin position="393"/>
        <end position="426"/>
    </location>
</feature>
<reference evidence="5 6" key="1">
    <citation type="journal article" date="2013" name="Int. J. Syst. Evol. Microbiol.">
        <title>Marinoscillum luteum sp. nov., isolated from marine sediment.</title>
        <authorList>
            <person name="Cha I.T."/>
            <person name="Park S.J."/>
            <person name="Kim S.J."/>
            <person name="Kim J.G."/>
            <person name="Jung M.Y."/>
            <person name="Shin K.S."/>
            <person name="Kwon K.K."/>
            <person name="Yang S.H."/>
            <person name="Seo Y.S."/>
            <person name="Rhee S.K."/>
        </authorList>
    </citation>
    <scope>NUCLEOTIDE SEQUENCE [LARGE SCALE GENOMIC DNA]</scope>
    <source>
        <strain evidence="5 6">KCTC 23939</strain>
    </source>
</reference>
<organism evidence="5 6">
    <name type="scientific">Marinoscillum luteum</name>
    <dbReference type="NCBI Taxonomy" id="861051"/>
    <lineage>
        <taxon>Bacteria</taxon>
        <taxon>Pseudomonadati</taxon>
        <taxon>Bacteroidota</taxon>
        <taxon>Cytophagia</taxon>
        <taxon>Cytophagales</taxon>
        <taxon>Reichenbachiellaceae</taxon>
        <taxon>Marinoscillum</taxon>
    </lineage>
</organism>
<dbReference type="PROSITE" id="PS50005">
    <property type="entry name" value="TPR"/>
    <property type="match status" value="1"/>
</dbReference>
<dbReference type="InterPro" id="IPR029062">
    <property type="entry name" value="Class_I_gatase-like"/>
</dbReference>
<sequence>MRPNSLHYLISLALLSQFSATDAQQKRTYNVAIVVHEGVELFDFAGPGEVFAAAARSNDVANINVFTVAPSKEPVVSQTFLSINPNYSIDDAPPIDILVIPGGRTSVLLNDAKFMAWVKELEPKTDNLLTVCTGAFVPARLGLLDGLKATTHHGSIASLKSGYPNITVIEEEKFVDNGHIITSGGVSSGTEGALHMIQRIAGLKAAKGVARYMEYDHWSPDKGLMAYENEAIKKLKSMSVTTKSRDGMKSDFSGFERELSNVTAEMVNFGELEAYGDELLENNQSELSLMVFRRLSELYPWSIIPFDRMTEVARKTGKNDTPPTEEEFINLIKENGIAAASESFETWQKKYPGWKIFGEGSLNILGYKYLYGSEIDTALGIFQLIVKAYPESWNAWDSLAEGYLKSEDYPMARKYYNKSLKLNPENTNATKMLEQMKTQYAGQ</sequence>
<evidence type="ECO:0000256" key="2">
    <source>
        <dbReference type="ARBA" id="ARBA00022803"/>
    </source>
</evidence>
<dbReference type="Gene3D" id="1.25.40.10">
    <property type="entry name" value="Tetratricopeptide repeat domain"/>
    <property type="match status" value="1"/>
</dbReference>
<evidence type="ECO:0000256" key="3">
    <source>
        <dbReference type="PROSITE-ProRule" id="PRU00339"/>
    </source>
</evidence>
<evidence type="ECO:0000256" key="1">
    <source>
        <dbReference type="ARBA" id="ARBA00022737"/>
    </source>
</evidence>
<dbReference type="Gene3D" id="3.40.50.880">
    <property type="match status" value="1"/>
</dbReference>
<dbReference type="PANTHER" id="PTHR43130">
    <property type="entry name" value="ARAC-FAMILY TRANSCRIPTIONAL REGULATOR"/>
    <property type="match status" value="1"/>
</dbReference>
<keyword evidence="1" id="KW-0677">Repeat</keyword>
<accession>A0ABW7N9X4</accession>
<dbReference type="InterPro" id="IPR011990">
    <property type="entry name" value="TPR-like_helical_dom_sf"/>
</dbReference>
<keyword evidence="6" id="KW-1185">Reference proteome</keyword>
<dbReference type="EMBL" id="JBIPKE010000017">
    <property type="protein sequence ID" value="MFH6984438.1"/>
    <property type="molecule type" value="Genomic_DNA"/>
</dbReference>
<dbReference type="Pfam" id="PF01965">
    <property type="entry name" value="DJ-1_PfpI"/>
    <property type="match status" value="1"/>
</dbReference>
<protein>
    <submittedName>
        <fullName evidence="5">DJ-1/PfpI family protein</fullName>
    </submittedName>
</protein>
<dbReference type="Proteomes" id="UP001610063">
    <property type="component" value="Unassembled WGS sequence"/>
</dbReference>
<dbReference type="CDD" id="cd03139">
    <property type="entry name" value="GATase1_PfpI_2"/>
    <property type="match status" value="1"/>
</dbReference>
<keyword evidence="2 3" id="KW-0802">TPR repeat</keyword>
<dbReference type="PANTHER" id="PTHR43130:SF14">
    <property type="entry name" value="DJ-1_PFPI DOMAIN-CONTAINING PROTEIN"/>
    <property type="match status" value="1"/>
</dbReference>
<dbReference type="InterPro" id="IPR002818">
    <property type="entry name" value="DJ-1/PfpI"/>
</dbReference>
<evidence type="ECO:0000259" key="4">
    <source>
        <dbReference type="Pfam" id="PF01965"/>
    </source>
</evidence>